<organism evidence="1 4">
    <name type="scientific">Adineta ricciae</name>
    <name type="common">Rotifer</name>
    <dbReference type="NCBI Taxonomy" id="249248"/>
    <lineage>
        <taxon>Eukaryota</taxon>
        <taxon>Metazoa</taxon>
        <taxon>Spiralia</taxon>
        <taxon>Gnathifera</taxon>
        <taxon>Rotifera</taxon>
        <taxon>Eurotatoria</taxon>
        <taxon>Bdelloidea</taxon>
        <taxon>Adinetida</taxon>
        <taxon>Adinetidae</taxon>
        <taxon>Adineta</taxon>
    </lineage>
</organism>
<comment type="caution">
    <text evidence="1">The sequence shown here is derived from an EMBL/GenBank/DDBJ whole genome shotgun (WGS) entry which is preliminary data.</text>
</comment>
<accession>A0A815QYV4</accession>
<protein>
    <submittedName>
        <fullName evidence="1">Uncharacterized protein</fullName>
    </submittedName>
</protein>
<name>A0A815QYV4_ADIRI</name>
<evidence type="ECO:0000313" key="3">
    <source>
        <dbReference type="Proteomes" id="UP000663828"/>
    </source>
</evidence>
<evidence type="ECO:0000313" key="4">
    <source>
        <dbReference type="Proteomes" id="UP000663852"/>
    </source>
</evidence>
<sequence>MLLLPDWLPFGFNEILSLFSFGFGSRGSAVGIVRPPSQGIRSISMAAFFGEWVDTGVWHSSGWCSSVVSSPVVSRCKGQETQTVVIDFAMTKFAYPFLPIPMWALKSPAKMVTSVCGIESNGC</sequence>
<dbReference type="EMBL" id="CAJNOJ010000504">
    <property type="protein sequence ID" value="CAF1470217.1"/>
    <property type="molecule type" value="Genomic_DNA"/>
</dbReference>
<keyword evidence="3" id="KW-1185">Reference proteome</keyword>
<dbReference type="AlphaFoldDB" id="A0A815QYV4"/>
<reference evidence="1" key="1">
    <citation type="submission" date="2021-02" db="EMBL/GenBank/DDBJ databases">
        <authorList>
            <person name="Nowell W R."/>
        </authorList>
    </citation>
    <scope>NUCLEOTIDE SEQUENCE</scope>
</reference>
<dbReference type="Proteomes" id="UP000663828">
    <property type="component" value="Unassembled WGS sequence"/>
</dbReference>
<dbReference type="EMBL" id="CAJNOR010010521">
    <property type="protein sequence ID" value="CAF1654541.1"/>
    <property type="molecule type" value="Genomic_DNA"/>
</dbReference>
<proteinExistence type="predicted"/>
<dbReference type="Proteomes" id="UP000663852">
    <property type="component" value="Unassembled WGS sequence"/>
</dbReference>
<evidence type="ECO:0000313" key="2">
    <source>
        <dbReference type="EMBL" id="CAF1654541.1"/>
    </source>
</evidence>
<evidence type="ECO:0000313" key="1">
    <source>
        <dbReference type="EMBL" id="CAF1470217.1"/>
    </source>
</evidence>
<gene>
    <name evidence="1" type="ORF">EDS130_LOCUS40743</name>
    <name evidence="2" type="ORF">XAT740_LOCUS55654</name>
</gene>